<evidence type="ECO:0000313" key="2">
    <source>
        <dbReference type="EMBL" id="CCG02645.1"/>
    </source>
</evidence>
<reference evidence="2 3" key="1">
    <citation type="journal article" date="2012" name="J. Bacteriol.">
        <title>Genome Sequence of Blastococcus saxobsidens DD2, a Stone-Inhabiting Bacterium.</title>
        <authorList>
            <person name="Chouaia B."/>
            <person name="Crotti E."/>
            <person name="Brusetti L."/>
            <person name="Daffonchio D."/>
            <person name="Essoussi I."/>
            <person name="Nouioui I."/>
            <person name="Sbissi I."/>
            <person name="Ghodhbane-Gtari F."/>
            <person name="Gtari M."/>
            <person name="Vacherie B."/>
            <person name="Barbe V."/>
            <person name="Medigue C."/>
            <person name="Gury J."/>
            <person name="Pujic P."/>
            <person name="Normand P."/>
        </authorList>
    </citation>
    <scope>NUCLEOTIDE SEQUENCE [LARGE SCALE GENOMIC DNA]</scope>
    <source>
        <strain evidence="2 3">DD2</strain>
    </source>
</reference>
<feature type="region of interest" description="Disordered" evidence="1">
    <location>
        <begin position="71"/>
        <end position="105"/>
    </location>
</feature>
<feature type="compositionally biased region" description="Acidic residues" evidence="1">
    <location>
        <begin position="76"/>
        <end position="102"/>
    </location>
</feature>
<accession>H6RN97</accession>
<proteinExistence type="predicted"/>
<keyword evidence="3" id="KW-1185">Reference proteome</keyword>
<reference evidence="3" key="2">
    <citation type="submission" date="2012-02" db="EMBL/GenBank/DDBJ databases">
        <title>Complete genome sequence of Blastococcus saxobsidens strain DD2.</title>
        <authorList>
            <person name="Genoscope."/>
        </authorList>
    </citation>
    <scope>NUCLEOTIDE SEQUENCE [LARGE SCALE GENOMIC DNA]</scope>
    <source>
        <strain evidence="3">DD2</strain>
    </source>
</reference>
<dbReference type="HOGENOM" id="CLU_1270267_0_0_11"/>
<gene>
    <name evidence="2" type="ordered locus">BLASA_1726</name>
</gene>
<name>H6RN97_BLASD</name>
<organism evidence="2 3">
    <name type="scientific">Blastococcus saxobsidens (strain DD2)</name>
    <dbReference type="NCBI Taxonomy" id="1146883"/>
    <lineage>
        <taxon>Bacteria</taxon>
        <taxon>Bacillati</taxon>
        <taxon>Actinomycetota</taxon>
        <taxon>Actinomycetes</taxon>
        <taxon>Geodermatophilales</taxon>
        <taxon>Geodermatophilaceae</taxon>
        <taxon>Blastococcus</taxon>
    </lineage>
</organism>
<evidence type="ECO:0000256" key="1">
    <source>
        <dbReference type="SAM" id="MobiDB-lite"/>
    </source>
</evidence>
<dbReference type="KEGG" id="bsd:BLASA_1726"/>
<dbReference type="RefSeq" id="WP_014375535.1">
    <property type="nucleotide sequence ID" value="NC_016943.1"/>
</dbReference>
<dbReference type="AlphaFoldDB" id="H6RN97"/>
<sequence>MSASAGGVARTGPRRAGRAAAAVLATAVGVGLLAACSDDPVGPRTGPAATEVRALEDRLGGVEDRLTTLEDRVGLLEDEPAADDEGAAGDEPEEELAGEDETGVLGDAEGLIGERVMVSGEVTEPVTVADVGASFRIAGDSGESVLVVMATPPAELATGDAVQVSGTVVRIAEDSFEIDFGIAADQLFGDPAAFFADFGGEVAISADGMDIVQDQAD</sequence>
<dbReference type="Proteomes" id="UP000007517">
    <property type="component" value="Chromosome"/>
</dbReference>
<dbReference type="EMBL" id="FO117623">
    <property type="protein sequence ID" value="CCG02645.1"/>
    <property type="molecule type" value="Genomic_DNA"/>
</dbReference>
<protein>
    <submittedName>
        <fullName evidence="2">Uncharacterized protein</fullName>
    </submittedName>
</protein>
<evidence type="ECO:0000313" key="3">
    <source>
        <dbReference type="Proteomes" id="UP000007517"/>
    </source>
</evidence>